<sequence length="102" mass="11868">MSSTSRAWIVAASVGAVEALRDHGFCRWNYTVRSMHGKNSLRSYSQAENCHRRHRPPPLFRENQMMIVVTLVMKFVNYIERKEPIPVTQLVRKTASVMQEFT</sequence>
<dbReference type="Proteomes" id="UP001060215">
    <property type="component" value="Chromosome 5"/>
</dbReference>
<evidence type="ECO:0000313" key="1">
    <source>
        <dbReference type="EMBL" id="KAI8011235.1"/>
    </source>
</evidence>
<dbReference type="EMBL" id="CM045762">
    <property type="protein sequence ID" value="KAI8011235.1"/>
    <property type="molecule type" value="Genomic_DNA"/>
</dbReference>
<organism evidence="1 2">
    <name type="scientific">Camellia lanceoleosa</name>
    <dbReference type="NCBI Taxonomy" id="1840588"/>
    <lineage>
        <taxon>Eukaryota</taxon>
        <taxon>Viridiplantae</taxon>
        <taxon>Streptophyta</taxon>
        <taxon>Embryophyta</taxon>
        <taxon>Tracheophyta</taxon>
        <taxon>Spermatophyta</taxon>
        <taxon>Magnoliopsida</taxon>
        <taxon>eudicotyledons</taxon>
        <taxon>Gunneridae</taxon>
        <taxon>Pentapetalae</taxon>
        <taxon>asterids</taxon>
        <taxon>Ericales</taxon>
        <taxon>Theaceae</taxon>
        <taxon>Camellia</taxon>
    </lineage>
</organism>
<name>A0ACC0HFL8_9ERIC</name>
<accession>A0ACC0HFL8</accession>
<comment type="caution">
    <text evidence="1">The sequence shown here is derived from an EMBL/GenBank/DDBJ whole genome shotgun (WGS) entry which is preliminary data.</text>
</comment>
<proteinExistence type="predicted"/>
<keyword evidence="2" id="KW-1185">Reference proteome</keyword>
<reference evidence="1 2" key="1">
    <citation type="journal article" date="2022" name="Plant J.">
        <title>Chromosome-level genome of Camellia lanceoleosa provides a valuable resource for understanding genome evolution and self-incompatibility.</title>
        <authorList>
            <person name="Gong W."/>
            <person name="Xiao S."/>
            <person name="Wang L."/>
            <person name="Liao Z."/>
            <person name="Chang Y."/>
            <person name="Mo W."/>
            <person name="Hu G."/>
            <person name="Li W."/>
            <person name="Zhao G."/>
            <person name="Zhu H."/>
            <person name="Hu X."/>
            <person name="Ji K."/>
            <person name="Xiang X."/>
            <person name="Song Q."/>
            <person name="Yuan D."/>
            <person name="Jin S."/>
            <person name="Zhang L."/>
        </authorList>
    </citation>
    <scope>NUCLEOTIDE SEQUENCE [LARGE SCALE GENOMIC DNA]</scope>
    <source>
        <strain evidence="1">SQ_2022a</strain>
    </source>
</reference>
<evidence type="ECO:0000313" key="2">
    <source>
        <dbReference type="Proteomes" id="UP001060215"/>
    </source>
</evidence>
<protein>
    <submittedName>
        <fullName evidence="1">Uncharacterized protein</fullName>
    </submittedName>
</protein>
<gene>
    <name evidence="1" type="ORF">LOK49_LG06G01416</name>
</gene>